<proteinExistence type="predicted"/>
<reference evidence="2" key="1">
    <citation type="journal article" date="2020" name="Stud. Mycol.">
        <title>101 Dothideomycetes genomes: a test case for predicting lifestyles and emergence of pathogens.</title>
        <authorList>
            <person name="Haridas S."/>
            <person name="Albert R."/>
            <person name="Binder M."/>
            <person name="Bloem J."/>
            <person name="Labutti K."/>
            <person name="Salamov A."/>
            <person name="Andreopoulos B."/>
            <person name="Baker S."/>
            <person name="Barry K."/>
            <person name="Bills G."/>
            <person name="Bluhm B."/>
            <person name="Cannon C."/>
            <person name="Castanera R."/>
            <person name="Culley D."/>
            <person name="Daum C."/>
            <person name="Ezra D."/>
            <person name="Gonzalez J."/>
            <person name="Henrissat B."/>
            <person name="Kuo A."/>
            <person name="Liang C."/>
            <person name="Lipzen A."/>
            <person name="Lutzoni F."/>
            <person name="Magnuson J."/>
            <person name="Mondo S."/>
            <person name="Nolan M."/>
            <person name="Ohm R."/>
            <person name="Pangilinan J."/>
            <person name="Park H.-J."/>
            <person name="Ramirez L."/>
            <person name="Alfaro M."/>
            <person name="Sun H."/>
            <person name="Tritt A."/>
            <person name="Yoshinaga Y."/>
            <person name="Zwiers L.-H."/>
            <person name="Turgeon B."/>
            <person name="Goodwin S."/>
            <person name="Spatafora J."/>
            <person name="Crous P."/>
            <person name="Grigoriev I."/>
        </authorList>
    </citation>
    <scope>NUCLEOTIDE SEQUENCE</scope>
    <source>
        <strain evidence="2">CBS 161.51</strain>
    </source>
</reference>
<feature type="transmembrane region" description="Helical" evidence="1">
    <location>
        <begin position="39"/>
        <end position="65"/>
    </location>
</feature>
<dbReference type="Proteomes" id="UP000800038">
    <property type="component" value="Unassembled WGS sequence"/>
</dbReference>
<keyword evidence="1" id="KW-0472">Membrane</keyword>
<organism evidence="2 3">
    <name type="scientific">Clathrospora elynae</name>
    <dbReference type="NCBI Taxonomy" id="706981"/>
    <lineage>
        <taxon>Eukaryota</taxon>
        <taxon>Fungi</taxon>
        <taxon>Dikarya</taxon>
        <taxon>Ascomycota</taxon>
        <taxon>Pezizomycotina</taxon>
        <taxon>Dothideomycetes</taxon>
        <taxon>Pleosporomycetidae</taxon>
        <taxon>Pleosporales</taxon>
        <taxon>Diademaceae</taxon>
        <taxon>Clathrospora</taxon>
    </lineage>
</organism>
<keyword evidence="1" id="KW-0812">Transmembrane</keyword>
<accession>A0A6A5SFF5</accession>
<dbReference type="AlphaFoldDB" id="A0A6A5SFF5"/>
<gene>
    <name evidence="2" type="ORF">EJ02DRAFT_457991</name>
</gene>
<evidence type="ECO:0000313" key="2">
    <source>
        <dbReference type="EMBL" id="KAF1938308.1"/>
    </source>
</evidence>
<protein>
    <submittedName>
        <fullName evidence="2">Uncharacterized protein</fullName>
    </submittedName>
</protein>
<dbReference type="EMBL" id="ML976109">
    <property type="protein sequence ID" value="KAF1938308.1"/>
    <property type="molecule type" value="Genomic_DNA"/>
</dbReference>
<evidence type="ECO:0000256" key="1">
    <source>
        <dbReference type="SAM" id="Phobius"/>
    </source>
</evidence>
<evidence type="ECO:0000313" key="3">
    <source>
        <dbReference type="Proteomes" id="UP000800038"/>
    </source>
</evidence>
<sequence>MDDLLKTWKPNQAIAASIVNAHESGDLRKLSLSRERGRGALYGVLTMAVGTLTAVWNGVCVHIHVTPR</sequence>
<keyword evidence="3" id="KW-1185">Reference proteome</keyword>
<keyword evidence="1" id="KW-1133">Transmembrane helix</keyword>
<name>A0A6A5SFF5_9PLEO</name>